<gene>
    <name evidence="1" type="ORF">HC356_03915</name>
</gene>
<proteinExistence type="predicted"/>
<dbReference type="AlphaFoldDB" id="A0A7G5CEB4"/>
<dbReference type="NCBIfam" id="TIGR02697">
    <property type="entry name" value="WPE_wolbac"/>
    <property type="match status" value="1"/>
</dbReference>
<sequence>MKLHRSWIPVSGHWDDTPLVGIAPKLQRSYSCVLRHWDPEKLIVHYTTFSIKSWMPVSSTGMTPFAVFNKNKCSYSYVSEHWDDNLLTALQTSSLTP</sequence>
<evidence type="ECO:0000313" key="1">
    <source>
        <dbReference type="EMBL" id="QMV47548.1"/>
    </source>
</evidence>
<dbReference type="Proteomes" id="UP000515596">
    <property type="component" value="Chromosome"/>
</dbReference>
<dbReference type="InterPro" id="IPR014070">
    <property type="entry name" value="WPE_wolbac"/>
</dbReference>
<accession>A0A7G5CEB4</accession>
<reference evidence="1 2" key="1">
    <citation type="journal article" date="2020" name="Mol. Biol. Evol.">
        <title>Life and death of selfish genes: comparative genomics reveals the dynamic evolution of cytoplasmic incompatibility.</title>
        <authorList>
            <person name="Martinez J."/>
            <person name="Klasson L."/>
            <person name="Welch J."/>
            <person name="Jiggins F.M."/>
        </authorList>
    </citation>
    <scope>NUCLEOTIDE SEQUENCE [LARGE SCALE GENOMIC DNA]</scope>
    <source>
        <strain evidence="1">WNik</strain>
    </source>
</reference>
<protein>
    <submittedName>
        <fullName evidence="1">Uncharacterized protein</fullName>
    </submittedName>
</protein>
<evidence type="ECO:0000313" key="2">
    <source>
        <dbReference type="Proteomes" id="UP000515596"/>
    </source>
</evidence>
<organism evidence="1 2">
    <name type="scientific">Wolbachia pipientis</name>
    <dbReference type="NCBI Taxonomy" id="955"/>
    <lineage>
        <taxon>Bacteria</taxon>
        <taxon>Pseudomonadati</taxon>
        <taxon>Pseudomonadota</taxon>
        <taxon>Alphaproteobacteria</taxon>
        <taxon>Rickettsiales</taxon>
        <taxon>Anaplasmataceae</taxon>
        <taxon>Wolbachieae</taxon>
        <taxon>Wolbachia</taxon>
    </lineage>
</organism>
<name>A0A7G5CEB4_WOLPI</name>
<dbReference type="EMBL" id="CP050530">
    <property type="protein sequence ID" value="QMV47548.1"/>
    <property type="molecule type" value="Genomic_DNA"/>
</dbReference>